<dbReference type="GO" id="GO:0000976">
    <property type="term" value="F:transcription cis-regulatory region binding"/>
    <property type="evidence" value="ECO:0007669"/>
    <property type="project" value="TreeGrafter"/>
</dbReference>
<dbReference type="Proteomes" id="UP000318681">
    <property type="component" value="Unassembled WGS sequence"/>
</dbReference>
<evidence type="ECO:0000256" key="4">
    <source>
        <dbReference type="PROSITE-ProRule" id="PRU00335"/>
    </source>
</evidence>
<evidence type="ECO:0000256" key="2">
    <source>
        <dbReference type="ARBA" id="ARBA00023125"/>
    </source>
</evidence>
<feature type="DNA-binding region" description="H-T-H motif" evidence="4">
    <location>
        <begin position="51"/>
        <end position="70"/>
    </location>
</feature>
<keyword evidence="2 4" id="KW-0238">DNA-binding</keyword>
<dbReference type="OrthoDB" id="2356263at2"/>
<feature type="domain" description="HTH tetR-type" evidence="6">
    <location>
        <begin position="27"/>
        <end position="88"/>
    </location>
</feature>
<keyword evidence="1" id="KW-0805">Transcription regulation</keyword>
<name>A0A558QSL2_9SPHN</name>
<evidence type="ECO:0000313" key="8">
    <source>
        <dbReference type="Proteomes" id="UP000318681"/>
    </source>
</evidence>
<gene>
    <name evidence="7" type="ORF">FOY91_19875</name>
</gene>
<dbReference type="PANTHER" id="PTHR30055">
    <property type="entry name" value="HTH-TYPE TRANSCRIPTIONAL REGULATOR RUTR"/>
    <property type="match status" value="1"/>
</dbReference>
<comment type="caution">
    <text evidence="7">The sequence shown here is derived from an EMBL/GenBank/DDBJ whole genome shotgun (WGS) entry which is preliminary data.</text>
</comment>
<dbReference type="SUPFAM" id="SSF46689">
    <property type="entry name" value="Homeodomain-like"/>
    <property type="match status" value="1"/>
</dbReference>
<evidence type="ECO:0000259" key="6">
    <source>
        <dbReference type="PROSITE" id="PS50977"/>
    </source>
</evidence>
<evidence type="ECO:0000313" key="7">
    <source>
        <dbReference type="EMBL" id="TVV70119.1"/>
    </source>
</evidence>
<dbReference type="PANTHER" id="PTHR30055:SF234">
    <property type="entry name" value="HTH-TYPE TRANSCRIPTIONAL REGULATOR BETI"/>
    <property type="match status" value="1"/>
</dbReference>
<protein>
    <submittedName>
        <fullName evidence="7">TetR/AcrR family transcriptional regulator</fullName>
    </submittedName>
</protein>
<dbReference type="EMBL" id="VNIM01000142">
    <property type="protein sequence ID" value="TVV70119.1"/>
    <property type="molecule type" value="Genomic_DNA"/>
</dbReference>
<sequence length="233" mass="25277">MSLQIPGIQAADSVHGTRRRSHRPEVEATRLRILRAAERLYAARGFDGVSLREIAVAASQGNNNAVQYHFGSREKLIEAIFRQRVAEMEGEREEMLAQAERDGKLGDVATLIAVLSLPHLTLCDARGHHPHAGFLLHYLVRRSPDGSGRGLAQAFTGAPAMMRLLALLPRLLGGLPSDLAQTRIMLCALMFLNLLVQHDANNPESGDPVALARHATDTVAAMTAALRGPFTAD</sequence>
<dbReference type="AlphaFoldDB" id="A0A558QSL2"/>
<feature type="region of interest" description="Disordered" evidence="5">
    <location>
        <begin position="1"/>
        <end position="25"/>
    </location>
</feature>
<dbReference type="InterPro" id="IPR009057">
    <property type="entry name" value="Homeodomain-like_sf"/>
</dbReference>
<evidence type="ECO:0000256" key="5">
    <source>
        <dbReference type="SAM" id="MobiDB-lite"/>
    </source>
</evidence>
<dbReference type="Gene3D" id="1.10.357.10">
    <property type="entry name" value="Tetracycline Repressor, domain 2"/>
    <property type="match status" value="1"/>
</dbReference>
<dbReference type="InterPro" id="IPR001647">
    <property type="entry name" value="HTH_TetR"/>
</dbReference>
<reference evidence="7 8" key="1">
    <citation type="submission" date="2019-07" db="EMBL/GenBank/DDBJ databases">
        <title>Sphingomonas solaris sp. nov., isolated from a solar panel from Boston, Massachusetts.</title>
        <authorList>
            <person name="Tanner K."/>
            <person name="Pascual J."/>
            <person name="Mancuso C."/>
            <person name="Pereto J."/>
            <person name="Khalil A."/>
            <person name="Vilanova C."/>
        </authorList>
    </citation>
    <scope>NUCLEOTIDE SEQUENCE [LARGE SCALE GENOMIC DNA]</scope>
    <source>
        <strain evidence="7 8">R4DWN</strain>
    </source>
</reference>
<accession>A0A558QSL2</accession>
<proteinExistence type="predicted"/>
<dbReference type="Pfam" id="PF00440">
    <property type="entry name" value="TetR_N"/>
    <property type="match status" value="1"/>
</dbReference>
<keyword evidence="3" id="KW-0804">Transcription</keyword>
<dbReference type="GO" id="GO:0003700">
    <property type="term" value="F:DNA-binding transcription factor activity"/>
    <property type="evidence" value="ECO:0007669"/>
    <property type="project" value="TreeGrafter"/>
</dbReference>
<keyword evidence="8" id="KW-1185">Reference proteome</keyword>
<dbReference type="PROSITE" id="PS50977">
    <property type="entry name" value="HTH_TETR_2"/>
    <property type="match status" value="1"/>
</dbReference>
<dbReference type="InterPro" id="IPR050109">
    <property type="entry name" value="HTH-type_TetR-like_transc_reg"/>
</dbReference>
<evidence type="ECO:0000256" key="1">
    <source>
        <dbReference type="ARBA" id="ARBA00023015"/>
    </source>
</evidence>
<evidence type="ECO:0000256" key="3">
    <source>
        <dbReference type="ARBA" id="ARBA00023163"/>
    </source>
</evidence>
<organism evidence="7 8">
    <name type="scientific">Alterirhizorhabdus solaris</name>
    <dbReference type="NCBI Taxonomy" id="2529389"/>
    <lineage>
        <taxon>Bacteria</taxon>
        <taxon>Pseudomonadati</taxon>
        <taxon>Pseudomonadota</taxon>
        <taxon>Alphaproteobacteria</taxon>
        <taxon>Sphingomonadales</taxon>
        <taxon>Rhizorhabdaceae</taxon>
        <taxon>Alterirhizorhabdus</taxon>
    </lineage>
</organism>